<dbReference type="Proteomes" id="UP000192611">
    <property type="component" value="Unassembled WGS sequence"/>
</dbReference>
<proteinExistence type="predicted"/>
<organism evidence="2 3">
    <name type="scientific">Candidatus Coatesbacteria bacterium 4484_99</name>
    <dbReference type="NCBI Taxonomy" id="1970774"/>
    <lineage>
        <taxon>Bacteria</taxon>
        <taxon>Candidatus Coatesiibacteriota</taxon>
    </lineage>
</organism>
<accession>A0A1W9RZQ7</accession>
<protein>
    <recommendedName>
        <fullName evidence="1">Thoeris protein ThsB TIR-like domain-containing protein</fullName>
    </recommendedName>
</protein>
<dbReference type="InterPro" id="IPR036490">
    <property type="entry name" value="ThsB_TIR-like_sf"/>
</dbReference>
<name>A0A1W9RZQ7_9BACT</name>
<evidence type="ECO:0000313" key="2">
    <source>
        <dbReference type="EMBL" id="OQX90068.1"/>
    </source>
</evidence>
<comment type="caution">
    <text evidence="2">The sequence shown here is derived from an EMBL/GenBank/DDBJ whole genome shotgun (WGS) entry which is preliminary data.</text>
</comment>
<dbReference type="Pfam" id="PF08937">
    <property type="entry name" value="ThsB_TIR"/>
    <property type="match status" value="1"/>
</dbReference>
<dbReference type="AlphaFoldDB" id="A0A1W9RZQ7"/>
<dbReference type="Gene3D" id="3.40.50.9200">
    <property type="entry name" value="Hypothetical protein MTH538"/>
    <property type="match status" value="1"/>
</dbReference>
<evidence type="ECO:0000313" key="3">
    <source>
        <dbReference type="Proteomes" id="UP000192611"/>
    </source>
</evidence>
<sequence length="134" mass="15913">MAQKIYKIFISHAFYYDDSHDRIVEMLNKAPDFSWMNYSVCVHDPLEEPEDELEYAIRKQISCVDLVIVLCEMYDTHKKWIRKEIDIASEMGKPIICIYPRYIKKVTDEVRDVAKDVVDWDTDSIVEAIRKYAL</sequence>
<dbReference type="EMBL" id="NATQ01000107">
    <property type="protein sequence ID" value="OQX90068.1"/>
    <property type="molecule type" value="Genomic_DNA"/>
</dbReference>
<feature type="domain" description="Thoeris protein ThsB TIR-like" evidence="1">
    <location>
        <begin position="9"/>
        <end position="102"/>
    </location>
</feature>
<dbReference type="InterPro" id="IPR015032">
    <property type="entry name" value="ThsB__TIR-like_domain"/>
</dbReference>
<dbReference type="SUPFAM" id="SSF52206">
    <property type="entry name" value="Hypothetical protein MTH538"/>
    <property type="match status" value="1"/>
</dbReference>
<gene>
    <name evidence="2" type="ORF">B6D57_05040</name>
</gene>
<reference evidence="3" key="1">
    <citation type="submission" date="2017-03" db="EMBL/GenBank/DDBJ databases">
        <title>Novel pathways for hydrocarbon cycling and metabolic interdependencies in hydrothermal sediment communities.</title>
        <authorList>
            <person name="Dombrowski N."/>
            <person name="Seitz K."/>
            <person name="Teske A."/>
            <person name="Baker B."/>
        </authorList>
    </citation>
    <scope>NUCLEOTIDE SEQUENCE [LARGE SCALE GENOMIC DNA]</scope>
</reference>
<evidence type="ECO:0000259" key="1">
    <source>
        <dbReference type="Pfam" id="PF08937"/>
    </source>
</evidence>